<dbReference type="FunCoup" id="E3MAK5">
    <property type="interactions" value="487"/>
</dbReference>
<evidence type="ECO:0000256" key="2">
    <source>
        <dbReference type="SAM" id="Phobius"/>
    </source>
</evidence>
<organism evidence="4">
    <name type="scientific">Caenorhabditis remanei</name>
    <name type="common">Caenorhabditis vulgaris</name>
    <dbReference type="NCBI Taxonomy" id="31234"/>
    <lineage>
        <taxon>Eukaryota</taxon>
        <taxon>Metazoa</taxon>
        <taxon>Ecdysozoa</taxon>
        <taxon>Nematoda</taxon>
        <taxon>Chromadorea</taxon>
        <taxon>Rhabditida</taxon>
        <taxon>Rhabditina</taxon>
        <taxon>Rhabditomorpha</taxon>
        <taxon>Rhabditoidea</taxon>
        <taxon>Rhabditidae</taxon>
        <taxon>Peloderinae</taxon>
        <taxon>Caenorhabditis</taxon>
    </lineage>
</organism>
<dbReference type="eggNOG" id="ENOG502SX4I">
    <property type="taxonomic scope" value="Eukaryota"/>
</dbReference>
<dbReference type="EMBL" id="DS268432">
    <property type="protein sequence ID" value="EFO97429.1"/>
    <property type="molecule type" value="Genomic_DNA"/>
</dbReference>
<name>E3MAK5_CAERE</name>
<feature type="region of interest" description="Disordered" evidence="1">
    <location>
        <begin position="203"/>
        <end position="275"/>
    </location>
</feature>
<dbReference type="STRING" id="31234.E3MAK5"/>
<feature type="compositionally biased region" description="Low complexity" evidence="1">
    <location>
        <begin position="203"/>
        <end position="249"/>
    </location>
</feature>
<reference evidence="3" key="1">
    <citation type="submission" date="2007-07" db="EMBL/GenBank/DDBJ databases">
        <title>PCAP assembly of the Caenorhabditis remanei genome.</title>
        <authorList>
            <consortium name="The Caenorhabditis remanei Sequencing Consortium"/>
            <person name="Wilson R.K."/>
        </authorList>
    </citation>
    <scope>NUCLEOTIDE SEQUENCE [LARGE SCALE GENOMIC DNA]</scope>
    <source>
        <strain evidence="3">PB4641</strain>
    </source>
</reference>
<dbReference type="PROSITE" id="PS50234">
    <property type="entry name" value="VWFA"/>
    <property type="match status" value="2"/>
</dbReference>
<dbReference type="HOGENOM" id="CLU_338960_0_0_1"/>
<gene>
    <name evidence="3" type="ORF">CRE_16808</name>
</gene>
<keyword evidence="2" id="KW-1133">Transmembrane helix</keyword>
<dbReference type="InterPro" id="IPR002035">
    <property type="entry name" value="VWF_A"/>
</dbReference>
<dbReference type="PANTHER" id="PTHR22588:SF3">
    <property type="entry name" value="VWFA DOMAIN-CONTAINING PROTEIN"/>
    <property type="match status" value="1"/>
</dbReference>
<evidence type="ECO:0000313" key="3">
    <source>
        <dbReference type="EMBL" id="EFO97429.1"/>
    </source>
</evidence>
<dbReference type="SMART" id="SM00327">
    <property type="entry name" value="VWA"/>
    <property type="match status" value="3"/>
</dbReference>
<protein>
    <submittedName>
        <fullName evidence="3">Uncharacterized protein</fullName>
    </submittedName>
</protein>
<sequence>MAWADEEDLAYTSPGVPKRNVQWYLLEDADDRVKWFTGILLVVSVGMLVAGSVMLGIGISKNNSVPVPDNSAVGYTMFLTVQTRALPYSTVVNDYSGSVTNLTDQMRQAISSPSSASSFQLAIQPNVPITILGISSAGQWADVMYALSYADSNKPLLKDVQKQVASSSAFAAVIASDQTPKTLDEMTCASVSDVTFTTVTGPTGAPTTSPVTVSSVSSGTPGTVTVPTGSVPTVTGPTVTSNPVTVTTTKNAPVTGSTLTPPIPPVTKPTEPARTTTTAFVKTPYSKDVIIVLDDSKAMLNAKNFNLVKSWIDNTLLPLWVIDRKDVQIAFATYADTEFNTLLDFDEADENEVSSVISAQVYSGKFNSSITYGIRAAGDIHGLRPVNQTVIFISASEDLTDIESATQYAYILNTLPKQLITITLNSVTDGKQLGLLSTNQNHFFGVSDFNLTFVIAQQLTQYMFGTLTPSTSAPTTTGVPDSSCKTDVTILMDNNNDVGSIDEFQNQVRIISKLIKTWPISPDLMEGEAVVFATSQGGQIIENSFAYQSASAFANEVMAFDDFYFASSAPSLTSSLQYLSQHLNNRRTGRAQATLVFTYSSDNSDVQNAVEFANQIGGNLIVVAIGNADQTVLKQLSGNVIYAKNMTTDIIDQNITGKWFALHSRNQSSYCHRYHKSSNKCSYFHSTADYVSSFDSSTNSSNYNTKFVWFIYFVLNSILVPDNCPDCSPKTANILLLMEAYGTKLADQTKLLDTDLIVNWNHFERTSVMGFDTETKFLDPINFGDLQNKDEFTTIVNSISDLAQKPTIVSAFNLAMNNAKPLAQFGKMNSIIFTSGATADEVSLSTASSSILRRNGKVIIVGMKLADTNGLDSLCDVLLKWDDLTDTATISTQINQALNS</sequence>
<dbReference type="AlphaFoldDB" id="E3MAK5"/>
<dbReference type="OrthoDB" id="5834720at2759"/>
<keyword evidence="2" id="KW-0812">Transmembrane</keyword>
<accession>E3MAK5</accession>
<keyword evidence="4" id="KW-1185">Reference proteome</keyword>
<dbReference type="Proteomes" id="UP000008281">
    <property type="component" value="Unassembled WGS sequence"/>
</dbReference>
<proteinExistence type="predicted"/>
<evidence type="ECO:0000313" key="4">
    <source>
        <dbReference type="Proteomes" id="UP000008281"/>
    </source>
</evidence>
<dbReference type="Pfam" id="PF00092">
    <property type="entry name" value="VWA"/>
    <property type="match status" value="2"/>
</dbReference>
<dbReference type="InterPro" id="IPR036465">
    <property type="entry name" value="vWFA_dom_sf"/>
</dbReference>
<keyword evidence="2" id="KW-0472">Membrane</keyword>
<dbReference type="OMA" id="IKTWPIS"/>
<dbReference type="SUPFAM" id="SSF53300">
    <property type="entry name" value="vWA-like"/>
    <property type="match status" value="3"/>
</dbReference>
<dbReference type="PANTHER" id="PTHR22588">
    <property type="entry name" value="VWFA DOMAIN-CONTAINING PROTEIN"/>
    <property type="match status" value="1"/>
</dbReference>
<feature type="transmembrane region" description="Helical" evidence="2">
    <location>
        <begin position="35"/>
        <end position="59"/>
    </location>
</feature>
<dbReference type="InterPro" id="IPR052229">
    <property type="entry name" value="Collagen-VI/PIF"/>
</dbReference>
<evidence type="ECO:0000256" key="1">
    <source>
        <dbReference type="SAM" id="MobiDB-lite"/>
    </source>
</evidence>
<dbReference type="Gene3D" id="3.40.50.410">
    <property type="entry name" value="von Willebrand factor, type A domain"/>
    <property type="match status" value="2"/>
</dbReference>